<evidence type="ECO:0000313" key="2">
    <source>
        <dbReference type="Proteomes" id="UP001530400"/>
    </source>
</evidence>
<dbReference type="AlphaFoldDB" id="A0ABD3PXX3"/>
<name>A0ABD3PXX3_9STRA</name>
<dbReference type="Proteomes" id="UP001530400">
    <property type="component" value="Unassembled WGS sequence"/>
</dbReference>
<organism evidence="1 2">
    <name type="scientific">Cyclotella atomus</name>
    <dbReference type="NCBI Taxonomy" id="382360"/>
    <lineage>
        <taxon>Eukaryota</taxon>
        <taxon>Sar</taxon>
        <taxon>Stramenopiles</taxon>
        <taxon>Ochrophyta</taxon>
        <taxon>Bacillariophyta</taxon>
        <taxon>Coscinodiscophyceae</taxon>
        <taxon>Thalassiosirophycidae</taxon>
        <taxon>Stephanodiscales</taxon>
        <taxon>Stephanodiscaceae</taxon>
        <taxon>Cyclotella</taxon>
    </lineage>
</organism>
<protein>
    <submittedName>
        <fullName evidence="1">Uncharacterized protein</fullName>
    </submittedName>
</protein>
<keyword evidence="2" id="KW-1185">Reference proteome</keyword>
<sequence>MTSDDTEDDASFKLMQQIFDKYTSHFFNVAQSELHKPAGMVLPKLPIYHPYHPFNKTVGDYALQVPLAMTLLDTKFVPHSLMDIISTLDVHAVPYFVAQTLPYEDDTEVTPRYQYALFPDAKSEMKGHNLRKEYLFATVPPTSIKISESEKDKLSPRILCCPSKLVLSHDGPKCCVKTLRGKRLRSLLHGSQVEKMHNDFLSDVSQVFVGCSYFIPDEDGYQRFVSWMKGKSLSDVLSKRCIEYSS</sequence>
<accession>A0ABD3PXX3</accession>
<evidence type="ECO:0000313" key="1">
    <source>
        <dbReference type="EMBL" id="KAL3792830.1"/>
    </source>
</evidence>
<proteinExistence type="predicted"/>
<gene>
    <name evidence="1" type="ORF">ACHAWO_011069</name>
</gene>
<reference evidence="1 2" key="1">
    <citation type="submission" date="2024-10" db="EMBL/GenBank/DDBJ databases">
        <title>Updated reference genomes for cyclostephanoid diatoms.</title>
        <authorList>
            <person name="Roberts W.R."/>
            <person name="Alverson A.J."/>
        </authorList>
    </citation>
    <scope>NUCLEOTIDE SEQUENCE [LARGE SCALE GENOMIC DNA]</scope>
    <source>
        <strain evidence="1 2">AJA010-31</strain>
    </source>
</reference>
<dbReference type="EMBL" id="JALLPJ020000420">
    <property type="protein sequence ID" value="KAL3792830.1"/>
    <property type="molecule type" value="Genomic_DNA"/>
</dbReference>
<comment type="caution">
    <text evidence="1">The sequence shown here is derived from an EMBL/GenBank/DDBJ whole genome shotgun (WGS) entry which is preliminary data.</text>
</comment>